<evidence type="ECO:0000256" key="8">
    <source>
        <dbReference type="ARBA" id="ARBA00022833"/>
    </source>
</evidence>
<feature type="transmembrane region" description="Helical" evidence="12">
    <location>
        <begin position="12"/>
        <end position="31"/>
    </location>
</feature>
<proteinExistence type="inferred from homology"/>
<keyword evidence="3 12" id="KW-1003">Cell membrane</keyword>
<keyword evidence="11 12" id="KW-0472">Membrane</keyword>
<evidence type="ECO:0000313" key="14">
    <source>
        <dbReference type="EMBL" id="MDN4615826.1"/>
    </source>
</evidence>
<evidence type="ECO:0000256" key="4">
    <source>
        <dbReference type="ARBA" id="ARBA00022670"/>
    </source>
</evidence>
<dbReference type="InterPro" id="IPR022919">
    <property type="entry name" value="Pept_M48_protease_HtpX"/>
</dbReference>
<name>A0ABT8KGC3_9MICO</name>
<dbReference type="EC" id="3.4.24.-" evidence="12"/>
<feature type="domain" description="Peptidase M48" evidence="13">
    <location>
        <begin position="75"/>
        <end position="292"/>
    </location>
</feature>
<reference evidence="14" key="1">
    <citation type="submission" date="2023-06" db="EMBL/GenBank/DDBJ databases">
        <title>MT1 and MT2 Draft Genomes of Novel Species.</title>
        <authorList>
            <person name="Venkateswaran K."/>
        </authorList>
    </citation>
    <scope>NUCLEOTIDE SEQUENCE</scope>
    <source>
        <strain evidence="14">F6_8S_P_1B</strain>
    </source>
</reference>
<evidence type="ECO:0000256" key="12">
    <source>
        <dbReference type="HAMAP-Rule" id="MF_00188"/>
    </source>
</evidence>
<evidence type="ECO:0000256" key="1">
    <source>
        <dbReference type="ARBA" id="ARBA00004651"/>
    </source>
</evidence>
<evidence type="ECO:0000256" key="3">
    <source>
        <dbReference type="ARBA" id="ARBA00022475"/>
    </source>
</evidence>
<feature type="binding site" evidence="12">
    <location>
        <position position="144"/>
    </location>
    <ligand>
        <name>Zn(2+)</name>
        <dbReference type="ChEBI" id="CHEBI:29105"/>
        <note>catalytic</note>
    </ligand>
</feature>
<feature type="transmembrane region" description="Helical" evidence="12">
    <location>
        <begin position="191"/>
        <end position="215"/>
    </location>
</feature>
<dbReference type="Proteomes" id="UP001174208">
    <property type="component" value="Unassembled WGS sequence"/>
</dbReference>
<dbReference type="PANTHER" id="PTHR43221:SF1">
    <property type="entry name" value="PROTEASE HTPX"/>
    <property type="match status" value="1"/>
</dbReference>
<keyword evidence="10 12" id="KW-0482">Metalloprotease</keyword>
<dbReference type="InterPro" id="IPR001915">
    <property type="entry name" value="Peptidase_M48"/>
</dbReference>
<evidence type="ECO:0000256" key="7">
    <source>
        <dbReference type="ARBA" id="ARBA00022801"/>
    </source>
</evidence>
<sequence length="296" mass="32170">MYRAIARNKRNTVFIILLFLVLIGALGWLASWFYQSYTILVVVLIGAVLYAVFQYFMASSQALSMSGAIPIQKADNPRLWNIVENLSITTGAPMPAVYIVDDPAPNAFATGRDPQHASVAATTGLLDIMTDAELEGVMAHELGHVRNYDIRLSMIVFGLTVAVGFIADIMLRMAFFGGNNRNNNNGGGGNPVVLVFGLIAAIVAPLVATLVQLAVSRQREYLADATGAMTTRHPDALASALLKLEAYGRPMRKQNSSMAHLWIAEPLKPSLTARLFSTHPPIPERVERLEKMGAGF</sequence>
<dbReference type="HAMAP" id="MF_00188">
    <property type="entry name" value="Pept_M48_protease_HtpX"/>
    <property type="match status" value="1"/>
</dbReference>
<evidence type="ECO:0000256" key="6">
    <source>
        <dbReference type="ARBA" id="ARBA00022723"/>
    </source>
</evidence>
<dbReference type="Pfam" id="PF01435">
    <property type="entry name" value="Peptidase_M48"/>
    <property type="match status" value="1"/>
</dbReference>
<evidence type="ECO:0000259" key="13">
    <source>
        <dbReference type="Pfam" id="PF01435"/>
    </source>
</evidence>
<gene>
    <name evidence="12" type="primary">htpX</name>
    <name evidence="14" type="ORF">P5G50_15340</name>
</gene>
<evidence type="ECO:0000256" key="11">
    <source>
        <dbReference type="ARBA" id="ARBA00023136"/>
    </source>
</evidence>
<feature type="transmembrane region" description="Helical" evidence="12">
    <location>
        <begin position="152"/>
        <end position="171"/>
    </location>
</feature>
<keyword evidence="7 12" id="KW-0378">Hydrolase</keyword>
<comment type="similarity">
    <text evidence="2 12">Belongs to the peptidase M48B family.</text>
</comment>
<feature type="binding site" evidence="12">
    <location>
        <position position="140"/>
    </location>
    <ligand>
        <name>Zn(2+)</name>
        <dbReference type="ChEBI" id="CHEBI:29105"/>
        <note>catalytic</note>
    </ligand>
</feature>
<keyword evidence="15" id="KW-1185">Reference proteome</keyword>
<feature type="active site" evidence="12">
    <location>
        <position position="141"/>
    </location>
</feature>
<comment type="cofactor">
    <cofactor evidence="12">
        <name>Zn(2+)</name>
        <dbReference type="ChEBI" id="CHEBI:29105"/>
    </cofactor>
    <text evidence="12">Binds 1 zinc ion per subunit.</text>
</comment>
<evidence type="ECO:0000256" key="9">
    <source>
        <dbReference type="ARBA" id="ARBA00022989"/>
    </source>
</evidence>
<dbReference type="PANTHER" id="PTHR43221">
    <property type="entry name" value="PROTEASE HTPX"/>
    <property type="match status" value="1"/>
</dbReference>
<keyword evidence="9 12" id="KW-1133">Transmembrane helix</keyword>
<keyword evidence="6 12" id="KW-0479">Metal-binding</keyword>
<evidence type="ECO:0000256" key="5">
    <source>
        <dbReference type="ARBA" id="ARBA00022692"/>
    </source>
</evidence>
<evidence type="ECO:0000313" key="15">
    <source>
        <dbReference type="Proteomes" id="UP001174208"/>
    </source>
</evidence>
<organism evidence="14 15">
    <name type="scientific">Leifsonia williamsii</name>
    <dbReference type="NCBI Taxonomy" id="3035919"/>
    <lineage>
        <taxon>Bacteria</taxon>
        <taxon>Bacillati</taxon>
        <taxon>Actinomycetota</taxon>
        <taxon>Actinomycetes</taxon>
        <taxon>Micrococcales</taxon>
        <taxon>Microbacteriaceae</taxon>
        <taxon>Leifsonia</taxon>
    </lineage>
</organism>
<feature type="binding site" evidence="12">
    <location>
        <position position="220"/>
    </location>
    <ligand>
        <name>Zn(2+)</name>
        <dbReference type="ChEBI" id="CHEBI:29105"/>
        <note>catalytic</note>
    </ligand>
</feature>
<dbReference type="InterPro" id="IPR050083">
    <property type="entry name" value="HtpX_protease"/>
</dbReference>
<comment type="subcellular location">
    <subcellularLocation>
        <location evidence="1 12">Cell membrane</location>
        <topology evidence="1 12">Multi-pass membrane protein</topology>
    </subcellularLocation>
</comment>
<accession>A0ABT8KGC3</accession>
<dbReference type="EMBL" id="JAROCF010000001">
    <property type="protein sequence ID" value="MDN4615826.1"/>
    <property type="molecule type" value="Genomic_DNA"/>
</dbReference>
<keyword evidence="8 12" id="KW-0862">Zinc</keyword>
<feature type="transmembrane region" description="Helical" evidence="12">
    <location>
        <begin position="37"/>
        <end position="56"/>
    </location>
</feature>
<protein>
    <recommendedName>
        <fullName evidence="12">Protease HtpX homolog</fullName>
        <ecNumber evidence="12">3.4.24.-</ecNumber>
    </recommendedName>
</protein>
<comment type="caution">
    <text evidence="14">The sequence shown here is derived from an EMBL/GenBank/DDBJ whole genome shotgun (WGS) entry which is preliminary data.</text>
</comment>
<dbReference type="Gene3D" id="3.30.2010.10">
    <property type="entry name" value="Metalloproteases ('zincins'), catalytic domain"/>
    <property type="match status" value="1"/>
</dbReference>
<evidence type="ECO:0000256" key="2">
    <source>
        <dbReference type="ARBA" id="ARBA00009779"/>
    </source>
</evidence>
<keyword evidence="5 12" id="KW-0812">Transmembrane</keyword>
<dbReference type="GO" id="GO:0008237">
    <property type="term" value="F:metallopeptidase activity"/>
    <property type="evidence" value="ECO:0007669"/>
    <property type="project" value="UniProtKB-KW"/>
</dbReference>
<dbReference type="CDD" id="cd07340">
    <property type="entry name" value="M48B_Htpx_like"/>
    <property type="match status" value="1"/>
</dbReference>
<keyword evidence="4 12" id="KW-0645">Protease</keyword>
<dbReference type="RefSeq" id="WP_301212373.1">
    <property type="nucleotide sequence ID" value="NZ_JAROCF010000001.1"/>
</dbReference>
<evidence type="ECO:0000256" key="10">
    <source>
        <dbReference type="ARBA" id="ARBA00023049"/>
    </source>
</evidence>